<dbReference type="GeneID" id="39985480"/>
<organism evidence="2 3">
    <name type="scientific">Trypanosoma theileri</name>
    <dbReference type="NCBI Taxonomy" id="67003"/>
    <lineage>
        <taxon>Eukaryota</taxon>
        <taxon>Discoba</taxon>
        <taxon>Euglenozoa</taxon>
        <taxon>Kinetoplastea</taxon>
        <taxon>Metakinetoplastina</taxon>
        <taxon>Trypanosomatida</taxon>
        <taxon>Trypanosomatidae</taxon>
        <taxon>Trypanosoma</taxon>
    </lineage>
</organism>
<dbReference type="EMBL" id="NBCO01000014">
    <property type="protein sequence ID" value="ORC89044.1"/>
    <property type="molecule type" value="Genomic_DNA"/>
</dbReference>
<dbReference type="AlphaFoldDB" id="A0A1X0NWG5"/>
<evidence type="ECO:0000256" key="1">
    <source>
        <dbReference type="SAM" id="MobiDB-lite"/>
    </source>
</evidence>
<evidence type="ECO:0008006" key="4">
    <source>
        <dbReference type="Google" id="ProtNLM"/>
    </source>
</evidence>
<accession>A0A1X0NWG5</accession>
<evidence type="ECO:0000313" key="2">
    <source>
        <dbReference type="EMBL" id="ORC89044.1"/>
    </source>
</evidence>
<protein>
    <recommendedName>
        <fullName evidence="4">TFIIH basal transcription factor subunit</fullName>
    </recommendedName>
</protein>
<name>A0A1X0NWG5_9TRYP</name>
<feature type="region of interest" description="Disordered" evidence="1">
    <location>
        <begin position="358"/>
        <end position="387"/>
    </location>
</feature>
<keyword evidence="3" id="KW-1185">Reference proteome</keyword>
<sequence>MSQLGDILNNAQISKHYELLQFLSTHANVEYTLAQLDYLIPRGASLQRFPRAWVEYMELGLCSNQSIEVCYRSSLSSDTTKKSLDNFGVEKDDELVLICRRPELQRLEELAKLLQSPSTVQEEEGCVALHTDQVILQEKLLKEAQQRGMLYYFPDNYVKSRESRLAKGRRGASGHGEALSAFLREEESESILGGDGPTGQLDLPIGVVAQFMLYTRRGVPMRGKNTIPTRFSVGERVMVIVERSLTVSGMDASVADKAPNLRVSFGQPTGNSSGVLPIEVRVKASSNLNSGRRSFINIRAHTRGKVTVSLFVDDKETLLPIEVLDENTTMPGVMIGREALPEVPLPDDICINDPSLWNGGINEEKEEEEEVEQRKKNSSSNTPEGIPVLSWWLNPSPMVLKVRDLTIPDRETITAASKAVWIPHQADEDALRSVRNTLREQHAAEALSQRRRKRNRHRELRNSHMLHFGFDASVPYGGGNSRDAMGE</sequence>
<dbReference type="OrthoDB" id="277424at2759"/>
<comment type="caution">
    <text evidence="2">The sequence shown here is derived from an EMBL/GenBank/DDBJ whole genome shotgun (WGS) entry which is preliminary data.</text>
</comment>
<dbReference type="RefSeq" id="XP_028883110.1">
    <property type="nucleotide sequence ID" value="XM_029025700.1"/>
</dbReference>
<evidence type="ECO:0000313" key="3">
    <source>
        <dbReference type="Proteomes" id="UP000192257"/>
    </source>
</evidence>
<dbReference type="Proteomes" id="UP000192257">
    <property type="component" value="Unassembled WGS sequence"/>
</dbReference>
<gene>
    <name evidence="2" type="ORF">TM35_000142550</name>
</gene>
<dbReference type="VEuPathDB" id="TriTrypDB:TM35_000142550"/>
<proteinExistence type="predicted"/>
<reference evidence="2 3" key="1">
    <citation type="submission" date="2017-03" db="EMBL/GenBank/DDBJ databases">
        <title>An alternative strategy for trypanosome survival in the mammalian bloodstream revealed through genome and transcriptome analysis of the ubiquitous bovine parasite Trypanosoma (Megatrypanum) theileri.</title>
        <authorList>
            <person name="Kelly S."/>
            <person name="Ivens A."/>
            <person name="Mott A."/>
            <person name="O'Neill E."/>
            <person name="Emms D."/>
            <person name="Macleod O."/>
            <person name="Voorheis P."/>
            <person name="Matthews J."/>
            <person name="Matthews K."/>
            <person name="Carrington M."/>
        </authorList>
    </citation>
    <scope>NUCLEOTIDE SEQUENCE [LARGE SCALE GENOMIC DNA]</scope>
    <source>
        <strain evidence="2">Edinburgh</strain>
    </source>
</reference>